<evidence type="ECO:0000256" key="4">
    <source>
        <dbReference type="ARBA" id="ARBA00022475"/>
    </source>
</evidence>
<organism evidence="10 11">
    <name type="scientific">Acetobacter sicerae</name>
    <dbReference type="NCBI Taxonomy" id="85325"/>
    <lineage>
        <taxon>Bacteria</taxon>
        <taxon>Pseudomonadati</taxon>
        <taxon>Pseudomonadota</taxon>
        <taxon>Alphaproteobacteria</taxon>
        <taxon>Acetobacterales</taxon>
        <taxon>Acetobacteraceae</taxon>
        <taxon>Acetobacter</taxon>
    </lineage>
</organism>
<feature type="transmembrane region" description="Helical" evidence="8">
    <location>
        <begin position="317"/>
        <end position="337"/>
    </location>
</feature>
<keyword evidence="11" id="KW-1185">Reference proteome</keyword>
<gene>
    <name evidence="10" type="ORF">LWC05_12480</name>
</gene>
<keyword evidence="6 8" id="KW-1133">Transmembrane helix</keyword>
<feature type="transmembrane region" description="Helical" evidence="8">
    <location>
        <begin position="374"/>
        <end position="397"/>
    </location>
</feature>
<comment type="subcellular location">
    <subcellularLocation>
        <location evidence="1">Cell membrane</location>
        <topology evidence="1">Multi-pass membrane protein</topology>
    </subcellularLocation>
</comment>
<dbReference type="InterPro" id="IPR020846">
    <property type="entry name" value="MFS_dom"/>
</dbReference>
<feature type="transmembrane region" description="Helical" evidence="8">
    <location>
        <begin position="291"/>
        <end position="311"/>
    </location>
</feature>
<feature type="transmembrane region" description="Helical" evidence="8">
    <location>
        <begin position="56"/>
        <end position="77"/>
    </location>
</feature>
<dbReference type="PROSITE" id="PS50850">
    <property type="entry name" value="MFS"/>
    <property type="match status" value="1"/>
</dbReference>
<evidence type="ECO:0000256" key="3">
    <source>
        <dbReference type="ARBA" id="ARBA00022448"/>
    </source>
</evidence>
<evidence type="ECO:0000256" key="2">
    <source>
        <dbReference type="ARBA" id="ARBA00008335"/>
    </source>
</evidence>
<dbReference type="InterPro" id="IPR005829">
    <property type="entry name" value="Sugar_transporter_CS"/>
</dbReference>
<feature type="transmembrane region" description="Helical" evidence="8">
    <location>
        <begin position="89"/>
        <end position="110"/>
    </location>
</feature>
<evidence type="ECO:0000256" key="1">
    <source>
        <dbReference type="ARBA" id="ARBA00004651"/>
    </source>
</evidence>
<dbReference type="CDD" id="cd17324">
    <property type="entry name" value="MFS_NepI_like"/>
    <property type="match status" value="1"/>
</dbReference>
<dbReference type="Pfam" id="PF07690">
    <property type="entry name" value="MFS_1"/>
    <property type="match status" value="1"/>
</dbReference>
<feature type="domain" description="Major facilitator superfamily (MFS) profile" evidence="9">
    <location>
        <begin position="17"/>
        <end position="401"/>
    </location>
</feature>
<dbReference type="SUPFAM" id="SSF103473">
    <property type="entry name" value="MFS general substrate transporter"/>
    <property type="match status" value="1"/>
</dbReference>
<accession>A0ABS8VZV8</accession>
<feature type="transmembrane region" description="Helical" evidence="8">
    <location>
        <begin position="225"/>
        <end position="248"/>
    </location>
</feature>
<keyword evidence="7 8" id="KW-0472">Membrane</keyword>
<dbReference type="InterPro" id="IPR011701">
    <property type="entry name" value="MFS"/>
</dbReference>
<evidence type="ECO:0000256" key="8">
    <source>
        <dbReference type="SAM" id="Phobius"/>
    </source>
</evidence>
<proteinExistence type="inferred from homology"/>
<feature type="transmembrane region" description="Helical" evidence="8">
    <location>
        <begin position="116"/>
        <end position="136"/>
    </location>
</feature>
<evidence type="ECO:0000259" key="9">
    <source>
        <dbReference type="PROSITE" id="PS50850"/>
    </source>
</evidence>
<keyword evidence="5 8" id="KW-0812">Transmembrane</keyword>
<protein>
    <submittedName>
        <fullName evidence="10">MFS transporter</fullName>
    </submittedName>
</protein>
<evidence type="ECO:0000256" key="7">
    <source>
        <dbReference type="ARBA" id="ARBA00023136"/>
    </source>
</evidence>
<comment type="similarity">
    <text evidence="2">Belongs to the major facilitator superfamily.</text>
</comment>
<evidence type="ECO:0000313" key="11">
    <source>
        <dbReference type="Proteomes" id="UP001521074"/>
    </source>
</evidence>
<keyword evidence="3" id="KW-0813">Transport</keyword>
<evidence type="ECO:0000313" key="10">
    <source>
        <dbReference type="EMBL" id="MCE0744694.1"/>
    </source>
</evidence>
<evidence type="ECO:0000256" key="6">
    <source>
        <dbReference type="ARBA" id="ARBA00022989"/>
    </source>
</evidence>
<feature type="transmembrane region" description="Helical" evidence="8">
    <location>
        <begin position="148"/>
        <end position="166"/>
    </location>
</feature>
<feature type="transmembrane region" description="Helical" evidence="8">
    <location>
        <begin position="349"/>
        <end position="368"/>
    </location>
</feature>
<dbReference type="Gene3D" id="1.20.1250.20">
    <property type="entry name" value="MFS general substrate transporter like domains"/>
    <property type="match status" value="1"/>
</dbReference>
<keyword evidence="4" id="KW-1003">Cell membrane</keyword>
<evidence type="ECO:0000256" key="5">
    <source>
        <dbReference type="ARBA" id="ARBA00022692"/>
    </source>
</evidence>
<feature type="transmembrane region" description="Helical" evidence="8">
    <location>
        <begin position="172"/>
        <end position="197"/>
    </location>
</feature>
<name>A0ABS8VZV8_9PROT</name>
<dbReference type="Proteomes" id="UP001521074">
    <property type="component" value="Unassembled WGS sequence"/>
</dbReference>
<dbReference type="RefSeq" id="WP_232878485.1">
    <property type="nucleotide sequence ID" value="NZ_JAJSOJ010000043.1"/>
</dbReference>
<comment type="caution">
    <text evidence="10">The sequence shown here is derived from an EMBL/GenBank/DDBJ whole genome shotgun (WGS) entry which is preliminary data.</text>
</comment>
<dbReference type="PANTHER" id="PTHR43271">
    <property type="entry name" value="BLL2771 PROTEIN"/>
    <property type="match status" value="1"/>
</dbReference>
<reference evidence="10 11" key="1">
    <citation type="submission" date="2021-12" db="EMBL/GenBank/DDBJ databases">
        <title>Genome sequence of Acetobacter sicerae DmPark20a_162.</title>
        <authorList>
            <person name="Chaston J.M."/>
        </authorList>
    </citation>
    <scope>NUCLEOTIDE SEQUENCE [LARGE SCALE GENOMIC DNA]</scope>
    <source>
        <strain evidence="10 11">DmPark20a_162</strain>
    </source>
</reference>
<dbReference type="PROSITE" id="PS00216">
    <property type="entry name" value="SUGAR_TRANSPORT_1"/>
    <property type="match status" value="1"/>
</dbReference>
<feature type="transmembrane region" description="Helical" evidence="8">
    <location>
        <begin position="260"/>
        <end position="279"/>
    </location>
</feature>
<sequence>MNRSDTITMQNEAAANTAVSLRQTAALFALGSCALLNVYATQPILPDIARRFGVSLGASAWTISTSTLGVAVAAPLAGAVSDRFGRKRVMVAALIALIVITASCTLAWNFTALLSLRFAQGLLVPFIFTAALAYIAEEWSGRTATTMNGVYVAGTAFGGFCGRFLAGAAASFTGWLSTFLVFAVLLILVLALAVFCLPMERQFRPSASLGKSLWSVAKGVRDWRLLATCFVGASLLFQQVTSFTYLSLRLSAPPFSLTSIEVGALFVVFILPVTVTPFFGRLIGTIGRTRAFLLSQVAGIAGIALTLSVHLPPIVTGLALSCMAVFAGQSCATGYTARHAREGRSAATGLYLTCYYLGGSLGAVAPAPLYTHHGWLGCAVLIGLVALASTALAHVAWRETVVDA</sequence>
<dbReference type="EMBL" id="JAJSOJ010000043">
    <property type="protein sequence ID" value="MCE0744694.1"/>
    <property type="molecule type" value="Genomic_DNA"/>
</dbReference>
<dbReference type="PANTHER" id="PTHR43271:SF2">
    <property type="entry name" value="BLL2771 PROTEIN"/>
    <property type="match status" value="1"/>
</dbReference>
<dbReference type="PROSITE" id="PS51257">
    <property type="entry name" value="PROKAR_LIPOPROTEIN"/>
    <property type="match status" value="1"/>
</dbReference>
<dbReference type="InterPro" id="IPR036259">
    <property type="entry name" value="MFS_trans_sf"/>
</dbReference>